<protein>
    <submittedName>
        <fullName evidence="7">Flagellar biosynthesis protein, FliO</fullName>
    </submittedName>
</protein>
<keyword evidence="4 6" id="KW-1133">Transmembrane helix</keyword>
<keyword evidence="5 6" id="KW-0472">Membrane</keyword>
<evidence type="ECO:0000256" key="4">
    <source>
        <dbReference type="ARBA" id="ARBA00022989"/>
    </source>
</evidence>
<evidence type="ECO:0000313" key="8">
    <source>
        <dbReference type="Proteomes" id="UP000054911"/>
    </source>
</evidence>
<dbReference type="GO" id="GO:0044781">
    <property type="term" value="P:bacterial-type flagellum organization"/>
    <property type="evidence" value="ECO:0007669"/>
    <property type="project" value="InterPro"/>
</dbReference>
<proteinExistence type="predicted"/>
<gene>
    <name evidence="7" type="ORF">AWB80_04394</name>
</gene>
<dbReference type="Pfam" id="PF04347">
    <property type="entry name" value="FliO"/>
    <property type="match status" value="1"/>
</dbReference>
<accession>A0A158C0L9</accession>
<evidence type="ECO:0000256" key="5">
    <source>
        <dbReference type="ARBA" id="ARBA00023136"/>
    </source>
</evidence>
<dbReference type="EMBL" id="FCOE02000015">
    <property type="protein sequence ID" value="SAK75899.1"/>
    <property type="molecule type" value="Genomic_DNA"/>
</dbReference>
<dbReference type="RefSeq" id="WP_087131510.1">
    <property type="nucleotide sequence ID" value="NZ_FCOE02000015.1"/>
</dbReference>
<keyword evidence="8" id="KW-1185">Reference proteome</keyword>
<dbReference type="GO" id="GO:0016020">
    <property type="term" value="C:membrane"/>
    <property type="evidence" value="ECO:0007669"/>
    <property type="project" value="InterPro"/>
</dbReference>
<name>A0A158C0L9_9BURK</name>
<keyword evidence="7" id="KW-0969">Cilium</keyword>
<comment type="caution">
    <text evidence="7">The sequence shown here is derived from an EMBL/GenBank/DDBJ whole genome shotgun (WGS) entry which is preliminary data.</text>
</comment>
<feature type="transmembrane region" description="Helical" evidence="6">
    <location>
        <begin position="40"/>
        <end position="58"/>
    </location>
</feature>
<evidence type="ECO:0000256" key="2">
    <source>
        <dbReference type="ARBA" id="ARBA00022475"/>
    </source>
</evidence>
<dbReference type="Proteomes" id="UP000054911">
    <property type="component" value="Unassembled WGS sequence"/>
</dbReference>
<dbReference type="InterPro" id="IPR022781">
    <property type="entry name" value="Flagellar_biosynth_FliO"/>
</dbReference>
<keyword evidence="7" id="KW-0966">Cell projection</keyword>
<reference evidence="7" key="1">
    <citation type="submission" date="2016-01" db="EMBL/GenBank/DDBJ databases">
        <authorList>
            <person name="Peeters C."/>
        </authorList>
    </citation>
    <scope>NUCLEOTIDE SEQUENCE [LARGE SCALE GENOMIC DNA]</scope>
    <source>
        <strain evidence="7">LMG 29323</strain>
    </source>
</reference>
<comment type="subcellular location">
    <subcellularLocation>
        <location evidence="1">Cell membrane</location>
    </subcellularLocation>
</comment>
<evidence type="ECO:0000256" key="6">
    <source>
        <dbReference type="SAM" id="Phobius"/>
    </source>
</evidence>
<keyword evidence="2" id="KW-1003">Cell membrane</keyword>
<sequence>MAIFDSSRGIPPLPASDAVVHSGMSVSNALIASDISPLRIIAALVFCLLLGVAIIFLMRRWNIRGGAFAPRSTGQLRLLQTLRLDARATLHLIEYGNTQVLLGCGPEGITSLHTRSLTQEP</sequence>
<evidence type="ECO:0000256" key="3">
    <source>
        <dbReference type="ARBA" id="ARBA00022692"/>
    </source>
</evidence>
<dbReference type="AlphaFoldDB" id="A0A158C0L9"/>
<dbReference type="STRING" id="1777141.AWB80_04394"/>
<organism evidence="7 8">
    <name type="scientific">Caballeronia pedi</name>
    <dbReference type="NCBI Taxonomy" id="1777141"/>
    <lineage>
        <taxon>Bacteria</taxon>
        <taxon>Pseudomonadati</taxon>
        <taxon>Pseudomonadota</taxon>
        <taxon>Betaproteobacteria</taxon>
        <taxon>Burkholderiales</taxon>
        <taxon>Burkholderiaceae</taxon>
        <taxon>Caballeronia</taxon>
    </lineage>
</organism>
<evidence type="ECO:0000313" key="7">
    <source>
        <dbReference type="EMBL" id="SAK75899.1"/>
    </source>
</evidence>
<evidence type="ECO:0000256" key="1">
    <source>
        <dbReference type="ARBA" id="ARBA00004236"/>
    </source>
</evidence>
<keyword evidence="3 6" id="KW-0812">Transmembrane</keyword>
<keyword evidence="7" id="KW-0282">Flagellum</keyword>